<reference evidence="2" key="2">
    <citation type="submission" date="2020-09" db="EMBL/GenBank/DDBJ databases">
        <authorList>
            <person name="Sun Q."/>
            <person name="Zhou Y."/>
        </authorList>
    </citation>
    <scope>NUCLEOTIDE SEQUENCE</scope>
    <source>
        <strain evidence="2">CGMCC 1.15290</strain>
    </source>
</reference>
<organism evidence="2 3">
    <name type="scientific">Filimonas zeae</name>
    <dbReference type="NCBI Taxonomy" id="1737353"/>
    <lineage>
        <taxon>Bacteria</taxon>
        <taxon>Pseudomonadati</taxon>
        <taxon>Bacteroidota</taxon>
        <taxon>Chitinophagia</taxon>
        <taxon>Chitinophagales</taxon>
        <taxon>Chitinophagaceae</taxon>
        <taxon>Filimonas</taxon>
    </lineage>
</organism>
<name>A0A917MZ78_9BACT</name>
<dbReference type="EMBL" id="BMIB01000006">
    <property type="protein sequence ID" value="GGH82068.1"/>
    <property type="molecule type" value="Genomic_DNA"/>
</dbReference>
<dbReference type="Proteomes" id="UP000627292">
    <property type="component" value="Unassembled WGS sequence"/>
</dbReference>
<sequence length="195" mass="22376">MLFDPAETFIIHKLQAELPAHLTYHNVNHTLDVYSAAERIGLQEGIGPEKMKLLLTAACYHDSGFLIAAEEHEEHSCNIAKEALPGFGYTQEQIDTICGLIRATKVPQLPNNHLEQILADADLDYLGREDFWPISDKLYQELLFTGKIRDKQEWNRVQLRFVEAHHFFTQTAISTRQKQKELNLASIKLQITHQN</sequence>
<dbReference type="RefSeq" id="WP_188958786.1">
    <property type="nucleotide sequence ID" value="NZ_BMIB01000006.1"/>
</dbReference>
<evidence type="ECO:0000313" key="3">
    <source>
        <dbReference type="Proteomes" id="UP000627292"/>
    </source>
</evidence>
<dbReference type="SUPFAM" id="SSF109604">
    <property type="entry name" value="HD-domain/PDEase-like"/>
    <property type="match status" value="1"/>
</dbReference>
<dbReference type="InterPro" id="IPR006674">
    <property type="entry name" value="HD_domain"/>
</dbReference>
<evidence type="ECO:0000259" key="1">
    <source>
        <dbReference type="Pfam" id="PF01966"/>
    </source>
</evidence>
<reference evidence="2" key="1">
    <citation type="journal article" date="2014" name="Int. J. Syst. Evol. Microbiol.">
        <title>Complete genome sequence of Corynebacterium casei LMG S-19264T (=DSM 44701T), isolated from a smear-ripened cheese.</title>
        <authorList>
            <consortium name="US DOE Joint Genome Institute (JGI-PGF)"/>
            <person name="Walter F."/>
            <person name="Albersmeier A."/>
            <person name="Kalinowski J."/>
            <person name="Ruckert C."/>
        </authorList>
    </citation>
    <scope>NUCLEOTIDE SEQUENCE</scope>
    <source>
        <strain evidence="2">CGMCC 1.15290</strain>
    </source>
</reference>
<proteinExistence type="predicted"/>
<evidence type="ECO:0000313" key="2">
    <source>
        <dbReference type="EMBL" id="GGH82068.1"/>
    </source>
</evidence>
<dbReference type="InterPro" id="IPR003607">
    <property type="entry name" value="HD/PDEase_dom"/>
</dbReference>
<dbReference type="Gene3D" id="1.10.3210.10">
    <property type="entry name" value="Hypothetical protein af1432"/>
    <property type="match status" value="1"/>
</dbReference>
<feature type="domain" description="HD" evidence="1">
    <location>
        <begin position="28"/>
        <end position="122"/>
    </location>
</feature>
<accession>A0A917MZ78</accession>
<dbReference type="Pfam" id="PF01966">
    <property type="entry name" value="HD"/>
    <property type="match status" value="1"/>
</dbReference>
<comment type="caution">
    <text evidence="2">The sequence shown here is derived from an EMBL/GenBank/DDBJ whole genome shotgun (WGS) entry which is preliminary data.</text>
</comment>
<dbReference type="CDD" id="cd00077">
    <property type="entry name" value="HDc"/>
    <property type="match status" value="1"/>
</dbReference>
<protein>
    <recommendedName>
        <fullName evidence="1">HD domain-containing protein</fullName>
    </recommendedName>
</protein>
<gene>
    <name evidence="2" type="ORF">GCM10011379_55410</name>
</gene>
<dbReference type="AlphaFoldDB" id="A0A917MZ78"/>
<keyword evidence="3" id="KW-1185">Reference proteome</keyword>